<evidence type="ECO:0000313" key="1">
    <source>
        <dbReference type="EMBL" id="BBI61706.1"/>
    </source>
</evidence>
<name>A0A455U6G3_9GAMM</name>
<evidence type="ECO:0000313" key="2">
    <source>
        <dbReference type="Proteomes" id="UP000320231"/>
    </source>
</evidence>
<accession>A0A455U6G3</accession>
<sequence>MDKDARRNLGAHYTSEQNIMKVISPLFLDDLKEELEKCGRIRPN</sequence>
<gene>
    <name evidence="1" type="ORF">HSBAA_30120</name>
</gene>
<dbReference type="EMBL" id="AP019514">
    <property type="protein sequence ID" value="BBI61706.1"/>
    <property type="molecule type" value="Genomic_DNA"/>
</dbReference>
<organism evidence="1 2">
    <name type="scientific">Vreelandella sulfidaeris</name>
    <dbReference type="NCBI Taxonomy" id="115553"/>
    <lineage>
        <taxon>Bacteria</taxon>
        <taxon>Pseudomonadati</taxon>
        <taxon>Pseudomonadota</taxon>
        <taxon>Gammaproteobacteria</taxon>
        <taxon>Oceanospirillales</taxon>
        <taxon>Halomonadaceae</taxon>
        <taxon>Vreelandella</taxon>
    </lineage>
</organism>
<protein>
    <submittedName>
        <fullName evidence="1">Uncharacterized protein</fullName>
    </submittedName>
</protein>
<dbReference type="AlphaFoldDB" id="A0A455U6G3"/>
<proteinExistence type="predicted"/>
<dbReference type="Proteomes" id="UP000320231">
    <property type="component" value="Chromosome"/>
</dbReference>
<reference evidence="1 2" key="1">
    <citation type="journal article" date="2019" name="Microbiol. Resour. Announc.">
        <title>Complete Genome Sequence of Halomonas sulfidaeris Strain Esulfide1 Isolated from a Metal Sulfide Rock at a Depth of 2,200 Meters, Obtained Using Nanopore Sequencing.</title>
        <authorList>
            <person name="Saito M."/>
            <person name="Nishigata A."/>
            <person name="Galipon J."/>
            <person name="Arakawa K."/>
        </authorList>
    </citation>
    <scope>NUCLEOTIDE SEQUENCE [LARGE SCALE GENOMIC DNA]</scope>
    <source>
        <strain evidence="1 2">ATCC BAA-803</strain>
    </source>
</reference>
<dbReference type="KEGG" id="hsr:HSBAA_30120"/>